<dbReference type="SUPFAM" id="SSF49899">
    <property type="entry name" value="Concanavalin A-like lectins/glucanases"/>
    <property type="match status" value="1"/>
</dbReference>
<evidence type="ECO:0008006" key="6">
    <source>
        <dbReference type="Google" id="ProtNLM"/>
    </source>
</evidence>
<organism evidence="4 5">
    <name type="scientific">Actinomycetospora straminea</name>
    <dbReference type="NCBI Taxonomy" id="663607"/>
    <lineage>
        <taxon>Bacteria</taxon>
        <taxon>Bacillati</taxon>
        <taxon>Actinomycetota</taxon>
        <taxon>Actinomycetes</taxon>
        <taxon>Pseudonocardiales</taxon>
        <taxon>Pseudonocardiaceae</taxon>
        <taxon>Actinomycetospora</taxon>
    </lineage>
</organism>
<accession>A0ABP9F2P0</accession>
<keyword evidence="2" id="KW-0119">Carbohydrate metabolism</keyword>
<evidence type="ECO:0000313" key="5">
    <source>
        <dbReference type="Proteomes" id="UP001500457"/>
    </source>
</evidence>
<evidence type="ECO:0000256" key="3">
    <source>
        <dbReference type="SAM" id="SignalP"/>
    </source>
</evidence>
<dbReference type="PANTHER" id="PTHR34002:SF9">
    <property type="entry name" value="XYLOGLUCAN-SPECIFIC ENDO-BETA-1,4-GLUCANASE A"/>
    <property type="match status" value="1"/>
</dbReference>
<dbReference type="Pfam" id="PF01670">
    <property type="entry name" value="Glyco_hydro_12"/>
    <property type="match status" value="1"/>
</dbReference>
<evidence type="ECO:0000256" key="2">
    <source>
        <dbReference type="RuleBase" id="RU361163"/>
    </source>
</evidence>
<evidence type="ECO:0000256" key="1">
    <source>
        <dbReference type="ARBA" id="ARBA00005519"/>
    </source>
</evidence>
<dbReference type="InterPro" id="IPR013320">
    <property type="entry name" value="ConA-like_dom_sf"/>
</dbReference>
<keyword evidence="5" id="KW-1185">Reference proteome</keyword>
<keyword evidence="2" id="KW-0326">Glycosidase</keyword>
<reference evidence="5" key="1">
    <citation type="journal article" date="2019" name="Int. J. Syst. Evol. Microbiol.">
        <title>The Global Catalogue of Microorganisms (GCM) 10K type strain sequencing project: providing services to taxonomists for standard genome sequencing and annotation.</title>
        <authorList>
            <consortium name="The Broad Institute Genomics Platform"/>
            <consortium name="The Broad Institute Genome Sequencing Center for Infectious Disease"/>
            <person name="Wu L."/>
            <person name="Ma J."/>
        </authorList>
    </citation>
    <scope>NUCLEOTIDE SEQUENCE [LARGE SCALE GENOMIC DNA]</scope>
    <source>
        <strain evidence="5">JCM 17983</strain>
    </source>
</reference>
<feature type="signal peptide" evidence="3">
    <location>
        <begin position="1"/>
        <end position="30"/>
    </location>
</feature>
<dbReference type="Proteomes" id="UP001500457">
    <property type="component" value="Unassembled WGS sequence"/>
</dbReference>
<feature type="chain" id="PRO_5046614374" description="Glycosyl hydrolase family 12" evidence="3">
    <location>
        <begin position="31"/>
        <end position="266"/>
    </location>
</feature>
<evidence type="ECO:0000313" key="4">
    <source>
        <dbReference type="EMBL" id="GAA4891288.1"/>
    </source>
</evidence>
<keyword evidence="2" id="KW-0378">Hydrolase</keyword>
<comment type="caution">
    <text evidence="4">The sequence shown here is derived from an EMBL/GenBank/DDBJ whole genome shotgun (WGS) entry which is preliminary data.</text>
</comment>
<keyword evidence="3" id="KW-0732">Signal</keyword>
<dbReference type="InterPro" id="IPR002594">
    <property type="entry name" value="GH12"/>
</dbReference>
<gene>
    <name evidence="4" type="ORF">GCM10023203_51100</name>
</gene>
<dbReference type="Gene3D" id="2.60.120.180">
    <property type="match status" value="1"/>
</dbReference>
<comment type="similarity">
    <text evidence="1 2">Belongs to the glycosyl hydrolase 12 (cellulase H) family.</text>
</comment>
<proteinExistence type="inferred from homology"/>
<dbReference type="EMBL" id="BAABHQ010000020">
    <property type="protein sequence ID" value="GAA4891288.1"/>
    <property type="molecule type" value="Genomic_DNA"/>
</dbReference>
<protein>
    <recommendedName>
        <fullName evidence="6">Glycosyl hydrolase family 12</fullName>
    </recommendedName>
</protein>
<keyword evidence="2" id="KW-0624">Polysaccharide degradation</keyword>
<dbReference type="PANTHER" id="PTHR34002">
    <property type="entry name" value="BLR1656 PROTEIN"/>
    <property type="match status" value="1"/>
</dbReference>
<dbReference type="InterPro" id="IPR013319">
    <property type="entry name" value="GH11/12"/>
</dbReference>
<sequence>MNGRDRAMSGVVVAVLAVLAMLVGGSPALATDPDTPRVEGKRVCGKTESTPVAGGRYEAQNNLWGANTPQCITAFDTGFVVDPADHRKESGPASYPSMVWGCNYGNCTKGTPFPKRVSELAGLRSSWAVSVPPTGDYNVSYDLWMDPTPRRNGRPTGLELMIWLKNTPRVQPIGSKKAEVTIAGATWDVWLGAIDLPTISYVRRQPTLEVRDLPLDQFVADAQRRGVAKPEWYMTSVQAGFEPWIGGRGLTTRSFSADIGTPAPAP</sequence>
<name>A0ABP9F2P0_9PSEU</name>